<evidence type="ECO:0000256" key="14">
    <source>
        <dbReference type="ARBA" id="ARBA00023228"/>
    </source>
</evidence>
<evidence type="ECO:0000256" key="16">
    <source>
        <dbReference type="ARBA" id="ARBA00060735"/>
    </source>
</evidence>
<dbReference type="Proteomes" id="UP000002281">
    <property type="component" value="Chromosome 11"/>
</dbReference>
<evidence type="ECO:0000256" key="6">
    <source>
        <dbReference type="ARBA" id="ARBA00004656"/>
    </source>
</evidence>
<organism evidence="20 21">
    <name type="scientific">Equus caballus</name>
    <name type="common">Horse</name>
    <dbReference type="NCBI Taxonomy" id="9796"/>
    <lineage>
        <taxon>Eukaryota</taxon>
        <taxon>Metazoa</taxon>
        <taxon>Chordata</taxon>
        <taxon>Craniata</taxon>
        <taxon>Vertebrata</taxon>
        <taxon>Euteleostomi</taxon>
        <taxon>Mammalia</taxon>
        <taxon>Eutheria</taxon>
        <taxon>Laurasiatheria</taxon>
        <taxon>Perissodactyla</taxon>
        <taxon>Equidae</taxon>
        <taxon>Equus</taxon>
    </lineage>
</organism>
<keyword evidence="13" id="KW-0472">Membrane</keyword>
<dbReference type="Pfam" id="PF00400">
    <property type="entry name" value="WD40"/>
    <property type="match status" value="1"/>
</dbReference>
<proteinExistence type="inferred from homology"/>
<dbReference type="GO" id="GO:0031901">
    <property type="term" value="C:early endosome membrane"/>
    <property type="evidence" value="ECO:0007669"/>
    <property type="project" value="UniProtKB-SubCell"/>
</dbReference>
<dbReference type="PROSITE" id="PS50082">
    <property type="entry name" value="WD_REPEATS_2"/>
    <property type="match status" value="1"/>
</dbReference>
<dbReference type="GO" id="GO:0031902">
    <property type="term" value="C:late endosome membrane"/>
    <property type="evidence" value="ECO:0007669"/>
    <property type="project" value="UniProtKB-SubCell"/>
</dbReference>
<keyword evidence="10" id="KW-0967">Endosome</keyword>
<evidence type="ECO:0000256" key="5">
    <source>
        <dbReference type="ARBA" id="ARBA00004652"/>
    </source>
</evidence>
<evidence type="ECO:0000256" key="1">
    <source>
        <dbReference type="ARBA" id="ARBA00004173"/>
    </source>
</evidence>
<protein>
    <recommendedName>
        <fullName evidence="17">WD repeat-containing protein 81</fullName>
    </recommendedName>
</protein>
<dbReference type="GO" id="GO:0005829">
    <property type="term" value="C:cytosol"/>
    <property type="evidence" value="ECO:0007669"/>
    <property type="project" value="UniProtKB-SubCell"/>
</dbReference>
<dbReference type="InterPro" id="IPR036322">
    <property type="entry name" value="WD40_repeat_dom_sf"/>
</dbReference>
<name>A0A9L0S0X0_HORSE</name>
<keyword evidence="11" id="KW-0809">Transit peptide</keyword>
<dbReference type="PANTHER" id="PTHR44662">
    <property type="entry name" value="WD REPEAT-CONTAINING PROTEIN 81"/>
    <property type="match status" value="1"/>
</dbReference>
<evidence type="ECO:0000256" key="3">
    <source>
        <dbReference type="ARBA" id="ARBA00004414"/>
    </source>
</evidence>
<keyword evidence="21" id="KW-1185">Reference proteome</keyword>
<dbReference type="FunFam" id="2.130.10.10:FF:000355">
    <property type="entry name" value="WD repeat-containing protein 81 isoform X1"/>
    <property type="match status" value="1"/>
</dbReference>
<dbReference type="InterPro" id="IPR001680">
    <property type="entry name" value="WD40_rpt"/>
</dbReference>
<keyword evidence="7" id="KW-0963">Cytoplasm</keyword>
<dbReference type="SMART" id="SM00320">
    <property type="entry name" value="WD40"/>
    <property type="match status" value="6"/>
</dbReference>
<keyword evidence="14" id="KW-0458">Lysosome</keyword>
<evidence type="ECO:0000256" key="17">
    <source>
        <dbReference type="ARBA" id="ARBA00070555"/>
    </source>
</evidence>
<evidence type="ECO:0000256" key="10">
    <source>
        <dbReference type="ARBA" id="ARBA00022753"/>
    </source>
</evidence>
<dbReference type="GeneTree" id="ENSGT00930000151039"/>
<feature type="region of interest" description="Disordered" evidence="19">
    <location>
        <begin position="497"/>
        <end position="529"/>
    </location>
</feature>
<dbReference type="SUPFAM" id="SSF56112">
    <property type="entry name" value="Protein kinase-like (PK-like)"/>
    <property type="match status" value="1"/>
</dbReference>
<dbReference type="Ensembl" id="ENSECAT00000130840.1">
    <property type="protein sequence ID" value="ENSECAP00000068501.1"/>
    <property type="gene ID" value="ENSECAG00000021606.4"/>
</dbReference>
<dbReference type="InterPro" id="IPR052651">
    <property type="entry name" value="WDR81"/>
</dbReference>
<reference evidence="20 21" key="1">
    <citation type="journal article" date="2009" name="Science">
        <title>Genome sequence, comparative analysis, and population genetics of the domestic horse.</title>
        <authorList>
            <consortium name="Broad Institute Genome Sequencing Platform"/>
            <consortium name="Broad Institute Whole Genome Assembly Team"/>
            <person name="Wade C.M."/>
            <person name="Giulotto E."/>
            <person name="Sigurdsson S."/>
            <person name="Zoli M."/>
            <person name="Gnerre S."/>
            <person name="Imsland F."/>
            <person name="Lear T.L."/>
            <person name="Adelson D.L."/>
            <person name="Bailey E."/>
            <person name="Bellone R.R."/>
            <person name="Bloecker H."/>
            <person name="Distl O."/>
            <person name="Edgar R.C."/>
            <person name="Garber M."/>
            <person name="Leeb T."/>
            <person name="Mauceli E."/>
            <person name="MacLeod J.N."/>
            <person name="Penedo M.C.T."/>
            <person name="Raison J.M."/>
            <person name="Sharpe T."/>
            <person name="Vogel J."/>
            <person name="Andersson L."/>
            <person name="Antczak D.F."/>
            <person name="Biagi T."/>
            <person name="Binns M.M."/>
            <person name="Chowdhary B.P."/>
            <person name="Coleman S.J."/>
            <person name="Della Valle G."/>
            <person name="Fryc S."/>
            <person name="Guerin G."/>
            <person name="Hasegawa T."/>
            <person name="Hill E.W."/>
            <person name="Jurka J."/>
            <person name="Kiialainen A."/>
            <person name="Lindgren G."/>
            <person name="Liu J."/>
            <person name="Magnani E."/>
            <person name="Mickelson J.R."/>
            <person name="Murray J."/>
            <person name="Nergadze S.G."/>
            <person name="Onofrio R."/>
            <person name="Pedroni S."/>
            <person name="Piras M.F."/>
            <person name="Raudsepp T."/>
            <person name="Rocchi M."/>
            <person name="Roeed K.H."/>
            <person name="Ryder O.A."/>
            <person name="Searle S."/>
            <person name="Skow L."/>
            <person name="Swinburne J.E."/>
            <person name="Syvaenen A.C."/>
            <person name="Tozaki T."/>
            <person name="Valberg S.J."/>
            <person name="Vaudin M."/>
            <person name="White J.R."/>
            <person name="Zody M.C."/>
            <person name="Lander E.S."/>
            <person name="Lindblad-Toh K."/>
        </authorList>
    </citation>
    <scope>NUCLEOTIDE SEQUENCE [LARGE SCALE GENOMIC DNA]</scope>
    <source>
        <strain evidence="20 21">Thoroughbred</strain>
    </source>
</reference>
<keyword evidence="8 18" id="KW-0853">WD repeat</keyword>
<evidence type="ECO:0000313" key="21">
    <source>
        <dbReference type="Proteomes" id="UP000002281"/>
    </source>
</evidence>
<dbReference type="Gene3D" id="2.130.10.10">
    <property type="entry name" value="YVTN repeat-like/Quinoprotein amine dehydrogenase"/>
    <property type="match status" value="2"/>
</dbReference>
<accession>A0A9L0S0X0</accession>
<dbReference type="SUPFAM" id="SSF50978">
    <property type="entry name" value="WD40 repeat-like"/>
    <property type="match status" value="1"/>
</dbReference>
<keyword evidence="12" id="KW-0496">Mitochondrion</keyword>
<comment type="similarity">
    <text evidence="16">Belongs to the WD repeat WDR81 family.</text>
</comment>
<dbReference type="PANTHER" id="PTHR44662:SF1">
    <property type="entry name" value="WD REPEAT-CONTAINING PROTEIN 81"/>
    <property type="match status" value="1"/>
</dbReference>
<dbReference type="GO" id="GO:0005765">
    <property type="term" value="C:lysosomal membrane"/>
    <property type="evidence" value="ECO:0007669"/>
    <property type="project" value="UniProtKB-SubCell"/>
</dbReference>
<feature type="repeat" description="WD" evidence="18">
    <location>
        <begin position="617"/>
        <end position="648"/>
    </location>
</feature>
<reference evidence="20" key="3">
    <citation type="submission" date="2025-09" db="UniProtKB">
        <authorList>
            <consortium name="Ensembl"/>
        </authorList>
    </citation>
    <scope>IDENTIFICATION</scope>
    <source>
        <strain evidence="20">Thoroughbred</strain>
    </source>
</reference>
<evidence type="ECO:0000256" key="8">
    <source>
        <dbReference type="ARBA" id="ARBA00022574"/>
    </source>
</evidence>
<evidence type="ECO:0000256" key="13">
    <source>
        <dbReference type="ARBA" id="ARBA00023136"/>
    </source>
</evidence>
<dbReference type="GO" id="GO:0000421">
    <property type="term" value="C:autophagosome membrane"/>
    <property type="evidence" value="ECO:0007669"/>
    <property type="project" value="UniProtKB-SubCell"/>
</dbReference>
<feature type="region of interest" description="Disordered" evidence="19">
    <location>
        <begin position="541"/>
        <end position="571"/>
    </location>
</feature>
<evidence type="ECO:0000256" key="12">
    <source>
        <dbReference type="ARBA" id="ARBA00023128"/>
    </source>
</evidence>
<dbReference type="FunFam" id="2.130.10.10:FF:000341">
    <property type="entry name" value="WD repeat-containing protein 81 isoform X1"/>
    <property type="match status" value="1"/>
</dbReference>
<gene>
    <name evidence="20" type="primary">WDR81</name>
</gene>
<evidence type="ECO:0000256" key="19">
    <source>
        <dbReference type="SAM" id="MobiDB-lite"/>
    </source>
</evidence>
<evidence type="ECO:0000256" key="18">
    <source>
        <dbReference type="PROSITE-ProRule" id="PRU00221"/>
    </source>
</evidence>
<dbReference type="InterPro" id="IPR015943">
    <property type="entry name" value="WD40/YVTN_repeat-like_dom_sf"/>
</dbReference>
<comment type="subcellular location">
    <subcellularLocation>
        <location evidence="4">Cytoplasm</location>
        <location evidence="4">Cytosol</location>
    </subcellularLocation>
    <subcellularLocation>
        <location evidence="5">Cytoplasmic vesicle</location>
        <location evidence="5">Autophagosome membrane</location>
    </subcellularLocation>
    <subcellularLocation>
        <location evidence="2">Early endosome membrane</location>
        <topology evidence="2">Peripheral membrane protein</topology>
    </subcellularLocation>
    <subcellularLocation>
        <location evidence="3">Late endosome membrane</location>
    </subcellularLocation>
    <subcellularLocation>
        <location evidence="6">Lysosome membrane</location>
    </subcellularLocation>
    <subcellularLocation>
        <location evidence="1">Mitochondrion</location>
    </subcellularLocation>
</comment>
<dbReference type="AlphaFoldDB" id="A0A9L0S0X0"/>
<evidence type="ECO:0000256" key="4">
    <source>
        <dbReference type="ARBA" id="ARBA00004514"/>
    </source>
</evidence>
<evidence type="ECO:0000256" key="15">
    <source>
        <dbReference type="ARBA" id="ARBA00023329"/>
    </source>
</evidence>
<evidence type="ECO:0000313" key="20">
    <source>
        <dbReference type="Ensembl" id="ENSECAP00000068501.1"/>
    </source>
</evidence>
<evidence type="ECO:0000256" key="7">
    <source>
        <dbReference type="ARBA" id="ARBA00022490"/>
    </source>
</evidence>
<dbReference type="InterPro" id="IPR011009">
    <property type="entry name" value="Kinase-like_dom_sf"/>
</dbReference>
<sequence length="914" mass="99689">MRDVATQNYRNLWRHAYHTYGQPYSHSPAPSAVPALDSVRQALQRVYGCSFLPVGEATQCPSYARDGPCPPRGSPACPSLLRAEALLESPEMLYVVHPYVQFSLHDVVTFSPAKLTNSQAKVLFILFRVLRAMDACHRQGLACGALSLHHIAVDEKLCSELRLDLSAYERPKEDEKGETPVTRDKADLGEGEEGKILLPEAFNPVQALEELEKLGNFLTKGLGGRLEVPEQPQVQLPVQLRDLFHRDMQALGVLLAEMVFATRVRTLQPDAPLWLRFETVRGLCTRHPKEVPVSLQPVLDMLLQLSGSEGPVVARRGNLDPLFEYRPVSQGLPPPCPAQLLSPFSSVVPFPPYFPALHKFPSGAQARTVLCMKTISLIALICLRIGQEMVQQHLSEPVATFFQVFSQLHELQHLDLKLDSVSRSEGQLPEVAFSDGQQRPVDPTLLDELQKVFTLEMAYTIYVPFSCLLGDIIRKIIPNHELVGELAGLYLKSISPNSRSPASVEPTVPSTGPGWDSQGGGCPQDDGHSGTFGSVLVGNRIQIPDDSHPDSPGPLGPISGVGSGGLGSENEDNALKRELPRSAHGLSGNWLAYWQYEIGVSQQDAHFHFHQIRLQSFPGHSGAVKCVAPLSSEDFFLSGSKDRTVRLWPLYNSGDGTSETAPRLIYAQHRKSVFFVGQLEAPQCVVSCDGAVHVWDPFTGKTLRTVEPADSRVPLTAVAVMPAPHTSITMASSDSTLRFVDCRKPGLQHEFRLGGGLNPGLVRSLAVSPSGRSVVAGFSSGFMVLLDTRTGLVLRGWPAHEGDILQIKAVEGSVLVSSSSDHSLTVWKELEQKPTHHYKSASDPIHTFDLYGSEVVTGTVANKIGVCSLLEPPSQATTKLSSENFRGTLTSLALLPTKRHLLLGSDNGVIRLLA</sequence>
<evidence type="ECO:0000256" key="2">
    <source>
        <dbReference type="ARBA" id="ARBA00004220"/>
    </source>
</evidence>
<evidence type="ECO:0000256" key="11">
    <source>
        <dbReference type="ARBA" id="ARBA00022946"/>
    </source>
</evidence>
<evidence type="ECO:0000256" key="9">
    <source>
        <dbReference type="ARBA" id="ARBA00022737"/>
    </source>
</evidence>
<dbReference type="PROSITE" id="PS50294">
    <property type="entry name" value="WD_REPEATS_REGION"/>
    <property type="match status" value="1"/>
</dbReference>
<reference evidence="20" key="2">
    <citation type="submission" date="2025-08" db="UniProtKB">
        <authorList>
            <consortium name="Ensembl"/>
        </authorList>
    </citation>
    <scope>IDENTIFICATION</scope>
    <source>
        <strain evidence="20">Thoroughbred</strain>
    </source>
</reference>
<keyword evidence="15" id="KW-0968">Cytoplasmic vesicle</keyword>
<dbReference type="GO" id="GO:0005739">
    <property type="term" value="C:mitochondrion"/>
    <property type="evidence" value="ECO:0007669"/>
    <property type="project" value="UniProtKB-SubCell"/>
</dbReference>
<keyword evidence="9" id="KW-0677">Repeat</keyword>